<dbReference type="EMBL" id="OX365700">
    <property type="protein sequence ID" value="CAI4033291.1"/>
    <property type="molecule type" value="Genomic_DNA"/>
</dbReference>
<keyword evidence="1" id="KW-0732">Signal</keyword>
<sequence length="97" mass="10717">MMMHLLAFAIVIGLPLSSAAQFVNKGGYVAVKKGTLLCSNVTMEQAKGTLDPGRVFWRVTSPMRANRTQTVAAMFRETVYDRQSLSHERTRKHGCSG</sequence>
<evidence type="ECO:0000256" key="1">
    <source>
        <dbReference type="SAM" id="SignalP"/>
    </source>
</evidence>
<protein>
    <submittedName>
        <fullName evidence="2">Uncharacterized protein</fullName>
    </submittedName>
</protein>
<organism evidence="2 3">
    <name type="scientific">Nitrospira tepida</name>
    <dbReference type="NCBI Taxonomy" id="2973512"/>
    <lineage>
        <taxon>Bacteria</taxon>
        <taxon>Pseudomonadati</taxon>
        <taxon>Nitrospirota</taxon>
        <taxon>Nitrospiria</taxon>
        <taxon>Nitrospirales</taxon>
        <taxon>Nitrospiraceae</taxon>
        <taxon>Nitrospira</taxon>
    </lineage>
</organism>
<dbReference type="KEGG" id="nti:DNFV4_03727"/>
<keyword evidence="3" id="KW-1185">Reference proteome</keyword>
<name>A0AA86N2H2_9BACT</name>
<dbReference type="RefSeq" id="WP_289270374.1">
    <property type="nucleotide sequence ID" value="NZ_OX365700.1"/>
</dbReference>
<proteinExistence type="predicted"/>
<feature type="chain" id="PRO_5041656796" evidence="1">
    <location>
        <begin position="21"/>
        <end position="97"/>
    </location>
</feature>
<evidence type="ECO:0000313" key="2">
    <source>
        <dbReference type="EMBL" id="CAI4033291.1"/>
    </source>
</evidence>
<dbReference type="Proteomes" id="UP001179121">
    <property type="component" value="Chromosome"/>
</dbReference>
<gene>
    <name evidence="2" type="ORF">DNFV4_03727</name>
</gene>
<reference evidence="2" key="1">
    <citation type="submission" date="2022-10" db="EMBL/GenBank/DDBJ databases">
        <authorList>
            <person name="Koch H."/>
        </authorList>
    </citation>
    <scope>NUCLEOTIDE SEQUENCE</scope>
    <source>
        <strain evidence="2">DNF</strain>
    </source>
</reference>
<dbReference type="AlphaFoldDB" id="A0AA86N2H2"/>
<evidence type="ECO:0000313" key="3">
    <source>
        <dbReference type="Proteomes" id="UP001179121"/>
    </source>
</evidence>
<accession>A0AA86N2H2</accession>
<feature type="signal peptide" evidence="1">
    <location>
        <begin position="1"/>
        <end position="20"/>
    </location>
</feature>